<dbReference type="Gene3D" id="2.60.40.10">
    <property type="entry name" value="Immunoglobulins"/>
    <property type="match status" value="1"/>
</dbReference>
<feature type="signal peptide" evidence="1">
    <location>
        <begin position="1"/>
        <end position="23"/>
    </location>
</feature>
<sequence>MAAGTALILNHLLLLLWIDQLQALSSKTLLMTGVRGGGVTFPGGPKRNPDSIEWTFRRTAGGDSTNICNWYRNNAVDCTAAYGRRVRLHLNGSLTIQDLRIADSGWYHITIVYGWFDFYKKNIRLQIRGE</sequence>
<dbReference type="EMBL" id="BEZZ01004836">
    <property type="protein sequence ID" value="GCC19253.1"/>
    <property type="molecule type" value="Genomic_DNA"/>
</dbReference>
<keyword evidence="1" id="KW-0732">Signal</keyword>
<dbReference type="Pfam" id="PF07686">
    <property type="entry name" value="V-set"/>
    <property type="match status" value="1"/>
</dbReference>
<dbReference type="Proteomes" id="UP000287033">
    <property type="component" value="Unassembled WGS sequence"/>
</dbReference>
<dbReference type="InterPro" id="IPR036179">
    <property type="entry name" value="Ig-like_dom_sf"/>
</dbReference>
<dbReference type="OrthoDB" id="9933251at2759"/>
<evidence type="ECO:0000313" key="3">
    <source>
        <dbReference type="EMBL" id="GCC19253.1"/>
    </source>
</evidence>
<dbReference type="SUPFAM" id="SSF48726">
    <property type="entry name" value="Immunoglobulin"/>
    <property type="match status" value="1"/>
</dbReference>
<proteinExistence type="predicted"/>
<name>A0A401RM81_CHIPU</name>
<dbReference type="InterPro" id="IPR013783">
    <property type="entry name" value="Ig-like_fold"/>
</dbReference>
<evidence type="ECO:0000256" key="1">
    <source>
        <dbReference type="SAM" id="SignalP"/>
    </source>
</evidence>
<evidence type="ECO:0000259" key="2">
    <source>
        <dbReference type="Pfam" id="PF07686"/>
    </source>
</evidence>
<evidence type="ECO:0000313" key="4">
    <source>
        <dbReference type="Proteomes" id="UP000287033"/>
    </source>
</evidence>
<keyword evidence="4" id="KW-1185">Reference proteome</keyword>
<protein>
    <recommendedName>
        <fullName evidence="2">Immunoglobulin V-set domain-containing protein</fullName>
    </recommendedName>
</protein>
<dbReference type="AlphaFoldDB" id="A0A401RM81"/>
<feature type="domain" description="Immunoglobulin V-set" evidence="2">
    <location>
        <begin position="32"/>
        <end position="126"/>
    </location>
</feature>
<comment type="caution">
    <text evidence="3">The sequence shown here is derived from an EMBL/GenBank/DDBJ whole genome shotgun (WGS) entry which is preliminary data.</text>
</comment>
<reference evidence="3 4" key="1">
    <citation type="journal article" date="2018" name="Nat. Ecol. Evol.">
        <title>Shark genomes provide insights into elasmobranch evolution and the origin of vertebrates.</title>
        <authorList>
            <person name="Hara Y"/>
            <person name="Yamaguchi K"/>
            <person name="Onimaru K"/>
            <person name="Kadota M"/>
            <person name="Koyanagi M"/>
            <person name="Keeley SD"/>
            <person name="Tatsumi K"/>
            <person name="Tanaka K"/>
            <person name="Motone F"/>
            <person name="Kageyama Y"/>
            <person name="Nozu R"/>
            <person name="Adachi N"/>
            <person name="Nishimura O"/>
            <person name="Nakagawa R"/>
            <person name="Tanegashima C"/>
            <person name="Kiyatake I"/>
            <person name="Matsumoto R"/>
            <person name="Murakumo K"/>
            <person name="Nishida K"/>
            <person name="Terakita A"/>
            <person name="Kuratani S"/>
            <person name="Sato K"/>
            <person name="Hyodo S Kuraku.S."/>
        </authorList>
    </citation>
    <scope>NUCLEOTIDE SEQUENCE [LARGE SCALE GENOMIC DNA]</scope>
</reference>
<gene>
    <name evidence="3" type="ORF">chiPu_0021794</name>
</gene>
<dbReference type="InterPro" id="IPR013106">
    <property type="entry name" value="Ig_V-set"/>
</dbReference>
<accession>A0A401RM81</accession>
<feature type="chain" id="PRO_5019060059" description="Immunoglobulin V-set domain-containing protein" evidence="1">
    <location>
        <begin position="24"/>
        <end position="130"/>
    </location>
</feature>
<organism evidence="3 4">
    <name type="scientific">Chiloscyllium punctatum</name>
    <name type="common">Brownbanded bambooshark</name>
    <name type="synonym">Hemiscyllium punctatum</name>
    <dbReference type="NCBI Taxonomy" id="137246"/>
    <lineage>
        <taxon>Eukaryota</taxon>
        <taxon>Metazoa</taxon>
        <taxon>Chordata</taxon>
        <taxon>Craniata</taxon>
        <taxon>Vertebrata</taxon>
        <taxon>Chondrichthyes</taxon>
        <taxon>Elasmobranchii</taxon>
        <taxon>Galeomorphii</taxon>
        <taxon>Galeoidea</taxon>
        <taxon>Orectolobiformes</taxon>
        <taxon>Hemiscylliidae</taxon>
        <taxon>Chiloscyllium</taxon>
    </lineage>
</organism>